<dbReference type="RefSeq" id="WP_161785280.1">
    <property type="nucleotide sequence ID" value="NZ_JMQC01000011.1"/>
</dbReference>
<proteinExistence type="predicted"/>
<reference evidence="1 2" key="1">
    <citation type="submission" date="2014-04" db="EMBL/GenBank/DDBJ databases">
        <authorList>
            <person name="Bishop-Lilly K.A."/>
            <person name="Broomall S.M."/>
            <person name="Chain P.S."/>
            <person name="Chertkov O."/>
            <person name="Coyne S.R."/>
            <person name="Daligault H.E."/>
            <person name="Davenport K.W."/>
            <person name="Erkkila T."/>
            <person name="Frey K.G."/>
            <person name="Gibbons H.S."/>
            <person name="Gu W."/>
            <person name="Jaissle J."/>
            <person name="Johnson S.L."/>
            <person name="Koroleva G.I."/>
            <person name="Ladner J.T."/>
            <person name="Lo C.-C."/>
            <person name="Minogue T.D."/>
            <person name="Munk C."/>
            <person name="Palacios G.F."/>
            <person name="Redden C.L."/>
            <person name="Rosenzweig C.N."/>
            <person name="Scholz M.B."/>
            <person name="Teshima H."/>
            <person name="Xu Y."/>
        </authorList>
    </citation>
    <scope>NUCLEOTIDE SEQUENCE [LARGE SCALE GENOMIC DNA]</scope>
    <source>
        <strain evidence="1 2">BHP</strain>
    </source>
</reference>
<evidence type="ECO:0000313" key="2">
    <source>
        <dbReference type="Proteomes" id="UP000029389"/>
    </source>
</evidence>
<dbReference type="Proteomes" id="UP000029389">
    <property type="component" value="Unassembled WGS sequence"/>
</dbReference>
<protein>
    <submittedName>
        <fullName evidence="1">Uncharacterized protein</fullName>
    </submittedName>
</protein>
<name>A0A090YSP2_9BACI</name>
<dbReference type="EMBL" id="JMQC01000011">
    <property type="protein sequence ID" value="KFM95085.1"/>
    <property type="molecule type" value="Genomic_DNA"/>
</dbReference>
<accession>A0A090YSP2</accession>
<dbReference type="PATRIC" id="fig|1405.8.peg.5942"/>
<gene>
    <name evidence="1" type="ORF">DJ93_5752</name>
</gene>
<sequence length="54" mass="5769">MSTALKTVEIGGVWVPIGPGETFNDLKADINHFIMREGIHNPAPPPSEGALDVQ</sequence>
<comment type="caution">
    <text evidence="1">The sequence shown here is derived from an EMBL/GenBank/DDBJ whole genome shotgun (WGS) entry which is preliminary data.</text>
</comment>
<dbReference type="AlphaFoldDB" id="A0A090YSP2"/>
<organism evidence="1 2">
    <name type="scientific">Bacillus clarus</name>
    <dbReference type="NCBI Taxonomy" id="2338372"/>
    <lineage>
        <taxon>Bacteria</taxon>
        <taxon>Bacillati</taxon>
        <taxon>Bacillota</taxon>
        <taxon>Bacilli</taxon>
        <taxon>Bacillales</taxon>
        <taxon>Bacillaceae</taxon>
        <taxon>Bacillus</taxon>
        <taxon>Bacillus cereus group</taxon>
    </lineage>
</organism>
<evidence type="ECO:0000313" key="1">
    <source>
        <dbReference type="EMBL" id="KFM95085.1"/>
    </source>
</evidence>